<gene>
    <name evidence="2" type="ORF">E1298_30390</name>
</gene>
<dbReference type="AlphaFoldDB" id="A0A4R5AUH6"/>
<dbReference type="Gene3D" id="2.160.20.80">
    <property type="entry name" value="E3 ubiquitin-protein ligase SopA"/>
    <property type="match status" value="1"/>
</dbReference>
<dbReference type="RefSeq" id="WP_131899318.1">
    <property type="nucleotide sequence ID" value="NZ_SMKU01000207.1"/>
</dbReference>
<feature type="compositionally biased region" description="Pro residues" evidence="1">
    <location>
        <begin position="17"/>
        <end position="27"/>
    </location>
</feature>
<dbReference type="EMBL" id="SMKU01000207">
    <property type="protein sequence ID" value="TDD76691.1"/>
    <property type="molecule type" value="Genomic_DNA"/>
</dbReference>
<dbReference type="SUPFAM" id="SSF141571">
    <property type="entry name" value="Pentapeptide repeat-like"/>
    <property type="match status" value="1"/>
</dbReference>
<comment type="caution">
    <text evidence="2">The sequence shown here is derived from an EMBL/GenBank/DDBJ whole genome shotgun (WGS) entry which is preliminary data.</text>
</comment>
<feature type="region of interest" description="Disordered" evidence="1">
    <location>
        <begin position="1"/>
        <end position="31"/>
    </location>
</feature>
<proteinExistence type="predicted"/>
<evidence type="ECO:0000256" key="1">
    <source>
        <dbReference type="SAM" id="MobiDB-lite"/>
    </source>
</evidence>
<keyword evidence="3" id="KW-1185">Reference proteome</keyword>
<dbReference type="Pfam" id="PF00805">
    <property type="entry name" value="Pentapeptide"/>
    <property type="match status" value="1"/>
</dbReference>
<reference evidence="2 3" key="1">
    <citation type="submission" date="2019-03" db="EMBL/GenBank/DDBJ databases">
        <title>Draft genome sequences of novel Actinobacteria.</title>
        <authorList>
            <person name="Sahin N."/>
            <person name="Ay H."/>
            <person name="Saygin H."/>
        </authorList>
    </citation>
    <scope>NUCLEOTIDE SEQUENCE [LARGE SCALE GENOMIC DNA]</scope>
    <source>
        <strain evidence="2 3">H3C3</strain>
    </source>
</reference>
<dbReference type="PANTHER" id="PTHR14136">
    <property type="entry name" value="BTB_POZ DOMAIN-CONTAINING PROTEIN KCTD9"/>
    <property type="match status" value="1"/>
</dbReference>
<dbReference type="OrthoDB" id="4775025at2"/>
<dbReference type="InterPro" id="IPR001646">
    <property type="entry name" value="5peptide_repeat"/>
</dbReference>
<organism evidence="2 3">
    <name type="scientific">Actinomadura rubrisoli</name>
    <dbReference type="NCBI Taxonomy" id="2530368"/>
    <lineage>
        <taxon>Bacteria</taxon>
        <taxon>Bacillati</taxon>
        <taxon>Actinomycetota</taxon>
        <taxon>Actinomycetes</taxon>
        <taxon>Streptosporangiales</taxon>
        <taxon>Thermomonosporaceae</taxon>
        <taxon>Actinomadura</taxon>
    </lineage>
</organism>
<dbReference type="InterPro" id="IPR051082">
    <property type="entry name" value="Pentapeptide-BTB/POZ_domain"/>
</dbReference>
<sequence>MPPNRTTAARAAKLPKKPAPPKLPAAPAPAKLPEHDLVDDGLYRELSFGPLDLSGRDAESVEIERCVFNGTLFPATVLERASVSDSTFDRCDLANLRLTSARTFTTVLSGSRMTGGAFTDCTFQDVVFDSCRADLAGFRFSTFRRAVFRDCNLEGVTFQNADVRGVRFEGCRLSGAQFSGATMTGARFSGCDLRGVGGVQSLRGAIVAAEDAAGLLSSLAADLDITIEDAP</sequence>
<evidence type="ECO:0000313" key="2">
    <source>
        <dbReference type="EMBL" id="TDD76691.1"/>
    </source>
</evidence>
<dbReference type="PANTHER" id="PTHR14136:SF17">
    <property type="entry name" value="BTB_POZ DOMAIN-CONTAINING PROTEIN KCTD9"/>
    <property type="match status" value="1"/>
</dbReference>
<accession>A0A4R5AUH6</accession>
<name>A0A4R5AUH6_9ACTN</name>
<dbReference type="Proteomes" id="UP000294513">
    <property type="component" value="Unassembled WGS sequence"/>
</dbReference>
<evidence type="ECO:0000313" key="3">
    <source>
        <dbReference type="Proteomes" id="UP000294513"/>
    </source>
</evidence>
<dbReference type="Pfam" id="PF13599">
    <property type="entry name" value="Pentapeptide_4"/>
    <property type="match status" value="1"/>
</dbReference>
<protein>
    <submittedName>
        <fullName evidence="2">Pentapeptide repeat-containing protein</fullName>
    </submittedName>
</protein>